<feature type="non-terminal residue" evidence="1">
    <location>
        <position position="1"/>
    </location>
</feature>
<name>A0ACA9KQY1_9GLOM</name>
<comment type="caution">
    <text evidence="1">The sequence shown here is derived from an EMBL/GenBank/DDBJ whole genome shotgun (WGS) entry which is preliminary data.</text>
</comment>
<dbReference type="Proteomes" id="UP000789525">
    <property type="component" value="Unassembled WGS sequence"/>
</dbReference>
<evidence type="ECO:0000313" key="1">
    <source>
        <dbReference type="EMBL" id="CAG8487602.1"/>
    </source>
</evidence>
<accession>A0ACA9KQY1</accession>
<gene>
    <name evidence="1" type="ORF">ACOLOM_LOCUS2248</name>
</gene>
<organism evidence="1 2">
    <name type="scientific">Acaulospora colombiana</name>
    <dbReference type="NCBI Taxonomy" id="27376"/>
    <lineage>
        <taxon>Eukaryota</taxon>
        <taxon>Fungi</taxon>
        <taxon>Fungi incertae sedis</taxon>
        <taxon>Mucoromycota</taxon>
        <taxon>Glomeromycotina</taxon>
        <taxon>Glomeromycetes</taxon>
        <taxon>Diversisporales</taxon>
        <taxon>Acaulosporaceae</taxon>
        <taxon>Acaulospora</taxon>
    </lineage>
</organism>
<proteinExistence type="predicted"/>
<sequence length="583" mass="68469">TGDRRDQHQRNKGFFKSVFEPRRNEETRYNRLDHYAKEKTQPNSDEKQDFREEKNPKGSIGDFFNNSVSKLTNEFTGSQGDRGMPGSTGNTEMQVQIVETEVTERETTRNFAARLRLSKVTARRQGDHQDEITSNEMDETEYRPKSRFGHDSDQTGGSREKYRHDDVRGDYQRDDHGRRYAFPHRDGHYERRSYEPRDRNFGKRDDQMGTRGRRMLENITRDLNRMERERETLGDRDILTWGKYPSKKQEMDQRRDNPLTKKNLYKHPWPNLYKRLHGVQDKTIMHFENLRKSKQYRWEQKKIMVQGEAKILDLIKKGFQVKSLVVTAPYKPKTRYEIQPPALDYLEKPPSIMAENYYLMSIDMVRKILGSAARPEKHELVAEFPFPTVEFPSEAELDRLLILENVNDASDLGMLIRSAKALGWKGIYLINKSGDVYNDFVQRTSDFHSLTLPYIYGTLEELQEFLATNEMMIIYAKKPTTEISSGPQFIRKSDMIITSEQTDQDDVVETRLKFWYSREKDQEIRFPSRFALFLSDAYTPTSLPEVLKVGVDASNMSIPSTGSLLMWELNRIMENFNDSPKQN</sequence>
<protein>
    <submittedName>
        <fullName evidence="1">14878_t:CDS:1</fullName>
    </submittedName>
</protein>
<evidence type="ECO:0000313" key="2">
    <source>
        <dbReference type="Proteomes" id="UP000789525"/>
    </source>
</evidence>
<keyword evidence="2" id="KW-1185">Reference proteome</keyword>
<dbReference type="EMBL" id="CAJVPT010002804">
    <property type="protein sequence ID" value="CAG8487602.1"/>
    <property type="molecule type" value="Genomic_DNA"/>
</dbReference>
<reference evidence="1" key="1">
    <citation type="submission" date="2021-06" db="EMBL/GenBank/DDBJ databases">
        <authorList>
            <person name="Kallberg Y."/>
            <person name="Tangrot J."/>
            <person name="Rosling A."/>
        </authorList>
    </citation>
    <scope>NUCLEOTIDE SEQUENCE</scope>
    <source>
        <strain evidence="1">CL356</strain>
    </source>
</reference>